<dbReference type="GO" id="GO:0016757">
    <property type="term" value="F:glycosyltransferase activity"/>
    <property type="evidence" value="ECO:0007669"/>
    <property type="project" value="UniProtKB-KW"/>
</dbReference>
<name>A0ABD5YM20_9EURY</name>
<dbReference type="CDD" id="cd03801">
    <property type="entry name" value="GT4_PimA-like"/>
    <property type="match status" value="1"/>
</dbReference>
<dbReference type="RefSeq" id="WP_248904220.1">
    <property type="nucleotide sequence ID" value="NZ_CP109979.1"/>
</dbReference>
<organism evidence="3 4">
    <name type="scientific">Halocatena marina</name>
    <dbReference type="NCBI Taxonomy" id="2934937"/>
    <lineage>
        <taxon>Archaea</taxon>
        <taxon>Methanobacteriati</taxon>
        <taxon>Methanobacteriota</taxon>
        <taxon>Stenosarchaea group</taxon>
        <taxon>Halobacteria</taxon>
        <taxon>Halobacteriales</taxon>
        <taxon>Natronomonadaceae</taxon>
        <taxon>Halocatena</taxon>
    </lineage>
</organism>
<evidence type="ECO:0000259" key="1">
    <source>
        <dbReference type="Pfam" id="PF00534"/>
    </source>
</evidence>
<protein>
    <submittedName>
        <fullName evidence="3">Glycosyltransferase family 4 protein</fullName>
        <ecNumber evidence="3">2.4.-.-</ecNumber>
    </submittedName>
</protein>
<evidence type="ECO:0000259" key="2">
    <source>
        <dbReference type="Pfam" id="PF13579"/>
    </source>
</evidence>
<dbReference type="Gene3D" id="3.40.50.2000">
    <property type="entry name" value="Glycogen Phosphorylase B"/>
    <property type="match status" value="2"/>
</dbReference>
<dbReference type="InterPro" id="IPR001296">
    <property type="entry name" value="Glyco_trans_1"/>
</dbReference>
<dbReference type="Proteomes" id="UP001596417">
    <property type="component" value="Unassembled WGS sequence"/>
</dbReference>
<dbReference type="GeneID" id="76198230"/>
<feature type="domain" description="Glycosyl transferase family 1" evidence="1">
    <location>
        <begin position="154"/>
        <end position="302"/>
    </location>
</feature>
<gene>
    <name evidence="3" type="ORF">ACFQL7_01640</name>
</gene>
<dbReference type="Pfam" id="PF13579">
    <property type="entry name" value="Glyco_trans_4_4"/>
    <property type="match status" value="1"/>
</dbReference>
<keyword evidence="3" id="KW-0808">Transferase</keyword>
<proteinExistence type="predicted"/>
<evidence type="ECO:0000313" key="3">
    <source>
        <dbReference type="EMBL" id="MFC7188678.1"/>
    </source>
</evidence>
<dbReference type="PANTHER" id="PTHR12526">
    <property type="entry name" value="GLYCOSYLTRANSFERASE"/>
    <property type="match status" value="1"/>
</dbReference>
<dbReference type="InterPro" id="IPR028098">
    <property type="entry name" value="Glyco_trans_4-like_N"/>
</dbReference>
<dbReference type="EMBL" id="JBHTAX010000001">
    <property type="protein sequence ID" value="MFC7188678.1"/>
    <property type="molecule type" value="Genomic_DNA"/>
</dbReference>
<dbReference type="SUPFAM" id="SSF53756">
    <property type="entry name" value="UDP-Glycosyltransferase/glycogen phosphorylase"/>
    <property type="match status" value="1"/>
</dbReference>
<dbReference type="AlphaFoldDB" id="A0ABD5YM20"/>
<evidence type="ECO:0000313" key="4">
    <source>
        <dbReference type="Proteomes" id="UP001596417"/>
    </source>
</evidence>
<keyword evidence="4" id="KW-1185">Reference proteome</keyword>
<sequence length="333" mass="37404">MPRIALLHAQRDFAEALAAAVERIDSAYEVDVLSQPESVHSRVHRVLTERYDLLQVDEMVRNGLLAVLEKRQRGTPLVNCIRGWADYTNAHGQHGWLTHRSIRCRGKLVFQHADRALFVSSVCRETMRRHYSFGANRIVRRPFDTTRFSNAQPTCDGDMKILTVTNLRYQQKAQGIMTILDGLQPLFDRDERLQYTIAGDGRAFDEVAAYLESYPHRDRVDLLGYRDDVPHLLATSDLFVYVSYLDSLSMAVLEAQAAGLPVVCGATAGVPEAVGTAGRICPPTPTGIEHAVDEVLSDPDQFSELAAASHEKMNHYNEHAAQQYLDVWTDLLD</sequence>
<accession>A0ABD5YM20</accession>
<comment type="caution">
    <text evidence="3">The sequence shown here is derived from an EMBL/GenBank/DDBJ whole genome shotgun (WGS) entry which is preliminary data.</text>
</comment>
<dbReference type="EC" id="2.4.-.-" evidence="3"/>
<feature type="domain" description="Glycosyltransferase subfamily 4-like N-terminal" evidence="2">
    <location>
        <begin position="15"/>
        <end position="142"/>
    </location>
</feature>
<reference evidence="3 4" key="1">
    <citation type="journal article" date="2019" name="Int. J. Syst. Evol. Microbiol.">
        <title>The Global Catalogue of Microorganisms (GCM) 10K type strain sequencing project: providing services to taxonomists for standard genome sequencing and annotation.</title>
        <authorList>
            <consortium name="The Broad Institute Genomics Platform"/>
            <consortium name="The Broad Institute Genome Sequencing Center for Infectious Disease"/>
            <person name="Wu L."/>
            <person name="Ma J."/>
        </authorList>
    </citation>
    <scope>NUCLEOTIDE SEQUENCE [LARGE SCALE GENOMIC DNA]</scope>
    <source>
        <strain evidence="3 4">RDMS1</strain>
    </source>
</reference>
<dbReference type="Pfam" id="PF00534">
    <property type="entry name" value="Glycos_transf_1"/>
    <property type="match status" value="1"/>
</dbReference>
<keyword evidence="3" id="KW-0328">Glycosyltransferase</keyword>